<gene>
    <name evidence="5" type="ORF">MoryE10_06130</name>
</gene>
<keyword evidence="2" id="KW-0479">Metal-binding</keyword>
<evidence type="ECO:0000313" key="5">
    <source>
        <dbReference type="EMBL" id="BBL70007.1"/>
    </source>
</evidence>
<dbReference type="PANTHER" id="PTHR43344:SF2">
    <property type="entry name" value="PHOSPHOSERINE PHOSPHATASE"/>
    <property type="match status" value="1"/>
</dbReference>
<dbReference type="InterPro" id="IPR050582">
    <property type="entry name" value="HAD-like_SerB"/>
</dbReference>
<dbReference type="Proteomes" id="UP000824988">
    <property type="component" value="Chromosome"/>
</dbReference>
<evidence type="ECO:0000256" key="2">
    <source>
        <dbReference type="ARBA" id="ARBA00022723"/>
    </source>
</evidence>
<name>A0A8D4VMU9_9GAMM</name>
<dbReference type="AlphaFoldDB" id="A0A8D4VMU9"/>
<reference evidence="5" key="1">
    <citation type="submission" date="2019-06" db="EMBL/GenBank/DDBJ databases">
        <title>Complete genome sequence of Methylogaea oryzae strain JCM16910.</title>
        <authorList>
            <person name="Asakawa S."/>
        </authorList>
    </citation>
    <scope>NUCLEOTIDE SEQUENCE</scope>
    <source>
        <strain evidence="5">E10</strain>
    </source>
</reference>
<organism evidence="5 6">
    <name type="scientific">Methylogaea oryzae</name>
    <dbReference type="NCBI Taxonomy" id="1295382"/>
    <lineage>
        <taxon>Bacteria</taxon>
        <taxon>Pseudomonadati</taxon>
        <taxon>Pseudomonadota</taxon>
        <taxon>Gammaproteobacteria</taxon>
        <taxon>Methylococcales</taxon>
        <taxon>Methylococcaceae</taxon>
        <taxon>Methylogaea</taxon>
    </lineage>
</organism>
<evidence type="ECO:0000256" key="1">
    <source>
        <dbReference type="ARBA" id="ARBA00022605"/>
    </source>
</evidence>
<dbReference type="GO" id="GO:0006564">
    <property type="term" value="P:L-serine biosynthetic process"/>
    <property type="evidence" value="ECO:0007669"/>
    <property type="project" value="TreeGrafter"/>
</dbReference>
<keyword evidence="4" id="KW-0460">Magnesium</keyword>
<dbReference type="PANTHER" id="PTHR43344">
    <property type="entry name" value="PHOSPHOSERINE PHOSPHATASE"/>
    <property type="match status" value="1"/>
</dbReference>
<dbReference type="GO" id="GO:0005737">
    <property type="term" value="C:cytoplasm"/>
    <property type="evidence" value="ECO:0007669"/>
    <property type="project" value="TreeGrafter"/>
</dbReference>
<keyword evidence="6" id="KW-1185">Reference proteome</keyword>
<accession>A0A8D4VMU9</accession>
<evidence type="ECO:0000256" key="3">
    <source>
        <dbReference type="ARBA" id="ARBA00022801"/>
    </source>
</evidence>
<dbReference type="NCBIfam" id="TIGR01488">
    <property type="entry name" value="HAD-SF-IB"/>
    <property type="match status" value="1"/>
</dbReference>
<dbReference type="Pfam" id="PF12710">
    <property type="entry name" value="HAD"/>
    <property type="match status" value="1"/>
</dbReference>
<evidence type="ECO:0000256" key="4">
    <source>
        <dbReference type="ARBA" id="ARBA00022842"/>
    </source>
</evidence>
<dbReference type="RefSeq" id="WP_221048168.1">
    <property type="nucleotide sequence ID" value="NZ_AP019782.1"/>
</dbReference>
<protein>
    <submittedName>
        <fullName evidence="5">Phosphoserine phosphatase</fullName>
    </submittedName>
</protein>
<keyword evidence="3" id="KW-0378">Hydrolase</keyword>
<evidence type="ECO:0000313" key="6">
    <source>
        <dbReference type="Proteomes" id="UP000824988"/>
    </source>
</evidence>
<sequence>MVSATPYDAVLFDCDSTLSAIEGIDELARQAGLYDKLAPLTAAAMEGKLSLEAVYRQRLDAIRPTLAAVAALGECYIRHVVPGAGEVIAALQQSGKRVHIVSGGLRQAVLPLAAYLGVAAENVHAVDIYFDEEGQYRDFDEASPLARSGGKTVVCRQVAEREGNIVLVGDGMTDFEVTESGVDFIGFGGVVKRESVRHSAPRYIEDATLLPVLDYVLA</sequence>
<dbReference type="GO" id="GO:0036424">
    <property type="term" value="F:L-phosphoserine phosphatase activity"/>
    <property type="evidence" value="ECO:0007669"/>
    <property type="project" value="TreeGrafter"/>
</dbReference>
<keyword evidence="1" id="KW-0028">Amino-acid biosynthesis</keyword>
<proteinExistence type="predicted"/>
<dbReference type="KEGG" id="moz:MoryE10_06130"/>
<dbReference type="EMBL" id="AP019782">
    <property type="protein sequence ID" value="BBL70007.1"/>
    <property type="molecule type" value="Genomic_DNA"/>
</dbReference>
<dbReference type="GO" id="GO:0000287">
    <property type="term" value="F:magnesium ion binding"/>
    <property type="evidence" value="ECO:0007669"/>
    <property type="project" value="TreeGrafter"/>
</dbReference>